<feature type="compositionally biased region" description="Polar residues" evidence="1">
    <location>
        <begin position="257"/>
        <end position="273"/>
    </location>
</feature>
<feature type="region of interest" description="Disordered" evidence="1">
    <location>
        <begin position="1"/>
        <end position="20"/>
    </location>
</feature>
<feature type="compositionally biased region" description="Polar residues" evidence="1">
    <location>
        <begin position="316"/>
        <end position="328"/>
    </location>
</feature>
<evidence type="ECO:0000256" key="1">
    <source>
        <dbReference type="SAM" id="MobiDB-lite"/>
    </source>
</evidence>
<organism evidence="2 3">
    <name type="scientific">Allacma fusca</name>
    <dbReference type="NCBI Taxonomy" id="39272"/>
    <lineage>
        <taxon>Eukaryota</taxon>
        <taxon>Metazoa</taxon>
        <taxon>Ecdysozoa</taxon>
        <taxon>Arthropoda</taxon>
        <taxon>Hexapoda</taxon>
        <taxon>Collembola</taxon>
        <taxon>Symphypleona</taxon>
        <taxon>Sminthuridae</taxon>
        <taxon>Allacma</taxon>
    </lineage>
</organism>
<feature type="compositionally biased region" description="Basic and acidic residues" evidence="1">
    <location>
        <begin position="571"/>
        <end position="581"/>
    </location>
</feature>
<dbReference type="EMBL" id="CAJVCH010370009">
    <property type="protein sequence ID" value="CAG7816419.1"/>
    <property type="molecule type" value="Genomic_DNA"/>
</dbReference>
<dbReference type="Proteomes" id="UP000708208">
    <property type="component" value="Unassembled WGS sequence"/>
</dbReference>
<evidence type="ECO:0000313" key="3">
    <source>
        <dbReference type="Proteomes" id="UP000708208"/>
    </source>
</evidence>
<name>A0A8J2PJL0_9HEXA</name>
<feature type="compositionally biased region" description="Basic and acidic residues" evidence="1">
    <location>
        <begin position="29"/>
        <end position="65"/>
    </location>
</feature>
<accession>A0A8J2PJL0</accession>
<feature type="compositionally biased region" description="Polar residues" evidence="1">
    <location>
        <begin position="280"/>
        <end position="292"/>
    </location>
</feature>
<evidence type="ECO:0000313" key="2">
    <source>
        <dbReference type="EMBL" id="CAG7816419.1"/>
    </source>
</evidence>
<proteinExistence type="predicted"/>
<feature type="region of interest" description="Disordered" evidence="1">
    <location>
        <begin position="231"/>
        <end position="328"/>
    </location>
</feature>
<sequence>MEKESREGNSRSMNMEGRMIIRRCEEIDKCRDETVSPGKSSKEAESTEQDSERFLRQESGGKKSELISIPNQYLSSSSKQSQDNQVKPAQQLSSDLLTLGDSYKTIDDSRCQIGDIGAPERSDVRKGNQGRLSSSSHTLGPVFTSETSSWLEQIQFKAHYQHFRSIDYATVVNSAVSLDRVHVEPRVIKNIRVGDEDLPRNPKEEQQSLCWNFPRVKLRRLFNAKSLDDILGRSGRKGTQSSESSNSIHNRLRPNALSHTNLSRDSQNYSNSKIGPLTPQGLSGSSSENNCFAKNLPGVTPTIVRPAPDQGKKASESNVPKSTVKSNLSVDKSYSSRVKGAKSDNCLHLIVSATSLCTKIASSSVDNLDSERGEKDSDGFVLKLPVPVSVQVKQIEEREQRRRRSRRIIKETEQKETVAERFPQVRKKSQVSPEQGLEISLRTESESILPKLTSVEGVLASSEIDNETAMLTKEKAKLVVANVGYLQRPLSPTPAPNFGASPSFNNNVFKTSGFSPASGSNRNFITTMPDNPRNTQWLPSTGKCANSSYSYNNYNQNQYATGTYGSAGSGRPHESSNRANHESANAFKISKPDHLSGYSSQLRHGQNDNFPSHFPDTVQLNTAGMRNAGVGVGRDVGGRGVRLRPTSPALHHPEQINNNYAIMISPGQTGTHAHSVFPQEQYHHQQQSR</sequence>
<feature type="region of interest" description="Disordered" evidence="1">
    <location>
        <begin position="29"/>
        <end position="69"/>
    </location>
</feature>
<protein>
    <submittedName>
        <fullName evidence="2">Uncharacterized protein</fullName>
    </submittedName>
</protein>
<keyword evidence="3" id="KW-1185">Reference proteome</keyword>
<feature type="region of interest" description="Disordered" evidence="1">
    <location>
        <begin position="114"/>
        <end position="138"/>
    </location>
</feature>
<feature type="region of interest" description="Disordered" evidence="1">
    <location>
        <begin position="562"/>
        <end position="582"/>
    </location>
</feature>
<gene>
    <name evidence="2" type="ORF">AFUS01_LOCUS27042</name>
</gene>
<feature type="compositionally biased region" description="Polar residues" evidence="1">
    <location>
        <begin position="237"/>
        <end position="249"/>
    </location>
</feature>
<comment type="caution">
    <text evidence="2">The sequence shown here is derived from an EMBL/GenBank/DDBJ whole genome shotgun (WGS) entry which is preliminary data.</text>
</comment>
<dbReference type="AlphaFoldDB" id="A0A8J2PJL0"/>
<reference evidence="2" key="1">
    <citation type="submission" date="2021-06" db="EMBL/GenBank/DDBJ databases">
        <authorList>
            <person name="Hodson N. C."/>
            <person name="Mongue J. A."/>
            <person name="Jaron S. K."/>
        </authorList>
    </citation>
    <scope>NUCLEOTIDE SEQUENCE</scope>
</reference>